<dbReference type="EMBL" id="CAOQHR010000004">
    <property type="protein sequence ID" value="CAI6333207.1"/>
    <property type="molecule type" value="Genomic_DNA"/>
</dbReference>
<reference evidence="2" key="1">
    <citation type="submission" date="2023-01" db="EMBL/GenBank/DDBJ databases">
        <authorList>
            <person name="Van Ghelder C."/>
            <person name="Rancurel C."/>
        </authorList>
    </citation>
    <scope>NUCLEOTIDE SEQUENCE</scope>
    <source>
        <strain evidence="2">CNCM I-4278</strain>
    </source>
</reference>
<keyword evidence="3" id="KW-1185">Reference proteome</keyword>
<dbReference type="AlphaFoldDB" id="A0A9W4UDV4"/>
<evidence type="ECO:0000313" key="3">
    <source>
        <dbReference type="Proteomes" id="UP001152607"/>
    </source>
</evidence>
<gene>
    <name evidence="2" type="ORF">PDIGIT_LOCUS6244</name>
</gene>
<feature type="region of interest" description="Disordered" evidence="1">
    <location>
        <begin position="70"/>
        <end position="95"/>
    </location>
</feature>
<evidence type="ECO:0000313" key="2">
    <source>
        <dbReference type="EMBL" id="CAI6333207.1"/>
    </source>
</evidence>
<name>A0A9W4UDV4_9PLEO</name>
<protein>
    <submittedName>
        <fullName evidence="2">Uncharacterized protein</fullName>
    </submittedName>
</protein>
<dbReference type="Proteomes" id="UP001152607">
    <property type="component" value="Unassembled WGS sequence"/>
</dbReference>
<accession>A0A9W4UDV4</accession>
<proteinExistence type="predicted"/>
<feature type="compositionally biased region" description="Basic and acidic residues" evidence="1">
    <location>
        <begin position="81"/>
        <end position="95"/>
    </location>
</feature>
<evidence type="ECO:0000256" key="1">
    <source>
        <dbReference type="SAM" id="MobiDB-lite"/>
    </source>
</evidence>
<sequence length="95" mass="10730">MLRVAFPAACLPNNRHRGHVHTLARAQWPADRCTYLDRHTFLVNERRWVPTTEAPEWYGLSNAFGAVSTQIHAPDASGPHDTVHHKPSPKEHPPP</sequence>
<organism evidence="2 3">
    <name type="scientific">Periconia digitata</name>
    <dbReference type="NCBI Taxonomy" id="1303443"/>
    <lineage>
        <taxon>Eukaryota</taxon>
        <taxon>Fungi</taxon>
        <taxon>Dikarya</taxon>
        <taxon>Ascomycota</taxon>
        <taxon>Pezizomycotina</taxon>
        <taxon>Dothideomycetes</taxon>
        <taxon>Pleosporomycetidae</taxon>
        <taxon>Pleosporales</taxon>
        <taxon>Massarineae</taxon>
        <taxon>Periconiaceae</taxon>
        <taxon>Periconia</taxon>
    </lineage>
</organism>
<comment type="caution">
    <text evidence="2">The sequence shown here is derived from an EMBL/GenBank/DDBJ whole genome shotgun (WGS) entry which is preliminary data.</text>
</comment>